<reference evidence="2 3" key="1">
    <citation type="journal article" date="2018" name="Front. Plant Sci.">
        <title>Red Clover (Trifolium pratense) and Zigzag Clover (T. medium) - A Picture of Genomic Similarities and Differences.</title>
        <authorList>
            <person name="Dluhosova J."/>
            <person name="Istvanek J."/>
            <person name="Nedelnik J."/>
            <person name="Repkova J."/>
        </authorList>
    </citation>
    <scope>NUCLEOTIDE SEQUENCE [LARGE SCALE GENOMIC DNA]</scope>
    <source>
        <strain evidence="3">cv. 10/8</strain>
        <tissue evidence="2">Leaf</tissue>
    </source>
</reference>
<evidence type="ECO:0000313" key="2">
    <source>
        <dbReference type="EMBL" id="MCI83961.1"/>
    </source>
</evidence>
<evidence type="ECO:0000256" key="1">
    <source>
        <dbReference type="SAM" id="MobiDB-lite"/>
    </source>
</evidence>
<dbReference type="Proteomes" id="UP000265520">
    <property type="component" value="Unassembled WGS sequence"/>
</dbReference>
<comment type="caution">
    <text evidence="2">The sequence shown here is derived from an EMBL/GenBank/DDBJ whole genome shotgun (WGS) entry which is preliminary data.</text>
</comment>
<name>A0A392VAL0_9FABA</name>
<protein>
    <submittedName>
        <fullName evidence="2">Uncharacterized protein</fullName>
    </submittedName>
</protein>
<feature type="non-terminal residue" evidence="2">
    <location>
        <position position="37"/>
    </location>
</feature>
<proteinExistence type="predicted"/>
<keyword evidence="3" id="KW-1185">Reference proteome</keyword>
<sequence>MKCRKEFPSQAEQPSKASTRPHRTVLPWFPILVKQSE</sequence>
<feature type="region of interest" description="Disordered" evidence="1">
    <location>
        <begin position="1"/>
        <end position="22"/>
    </location>
</feature>
<dbReference type="AlphaFoldDB" id="A0A392VAL0"/>
<dbReference type="EMBL" id="LXQA011079592">
    <property type="protein sequence ID" value="MCI83961.1"/>
    <property type="molecule type" value="Genomic_DNA"/>
</dbReference>
<accession>A0A392VAL0</accession>
<organism evidence="2 3">
    <name type="scientific">Trifolium medium</name>
    <dbReference type="NCBI Taxonomy" id="97028"/>
    <lineage>
        <taxon>Eukaryota</taxon>
        <taxon>Viridiplantae</taxon>
        <taxon>Streptophyta</taxon>
        <taxon>Embryophyta</taxon>
        <taxon>Tracheophyta</taxon>
        <taxon>Spermatophyta</taxon>
        <taxon>Magnoliopsida</taxon>
        <taxon>eudicotyledons</taxon>
        <taxon>Gunneridae</taxon>
        <taxon>Pentapetalae</taxon>
        <taxon>rosids</taxon>
        <taxon>fabids</taxon>
        <taxon>Fabales</taxon>
        <taxon>Fabaceae</taxon>
        <taxon>Papilionoideae</taxon>
        <taxon>50 kb inversion clade</taxon>
        <taxon>NPAAA clade</taxon>
        <taxon>Hologalegina</taxon>
        <taxon>IRL clade</taxon>
        <taxon>Trifolieae</taxon>
        <taxon>Trifolium</taxon>
    </lineage>
</organism>
<evidence type="ECO:0000313" key="3">
    <source>
        <dbReference type="Proteomes" id="UP000265520"/>
    </source>
</evidence>